<feature type="transmembrane region" description="Helical" evidence="4">
    <location>
        <begin position="176"/>
        <end position="194"/>
    </location>
</feature>
<dbReference type="PANTHER" id="PTHR45999">
    <property type="entry name" value="UNC-13-4A, ISOFORM B"/>
    <property type="match status" value="1"/>
</dbReference>
<dbReference type="InterPro" id="IPR052095">
    <property type="entry name" value="UNC-13_domain"/>
</dbReference>
<reference evidence="7" key="1">
    <citation type="submission" date="2021-01" db="EMBL/GenBank/DDBJ databases">
        <authorList>
            <person name="Li R."/>
            <person name="Bekaert M."/>
        </authorList>
    </citation>
    <scope>NUCLEOTIDE SEQUENCE</scope>
    <source>
        <strain evidence="7">Farmed</strain>
    </source>
</reference>
<dbReference type="InterPro" id="IPR035892">
    <property type="entry name" value="C2_domain_sf"/>
</dbReference>
<evidence type="ECO:0000259" key="5">
    <source>
        <dbReference type="PROSITE" id="PS50004"/>
    </source>
</evidence>
<dbReference type="OrthoDB" id="7976202at2759"/>
<dbReference type="Proteomes" id="UP000597762">
    <property type="component" value="Unassembled WGS sequence"/>
</dbReference>
<name>A0A812C1J0_ACAPH</name>
<dbReference type="PROSITE" id="PS50004">
    <property type="entry name" value="C2"/>
    <property type="match status" value="1"/>
</dbReference>
<feature type="transmembrane region" description="Helical" evidence="4">
    <location>
        <begin position="295"/>
        <end position="315"/>
    </location>
</feature>
<evidence type="ECO:0000256" key="2">
    <source>
        <dbReference type="ARBA" id="ARBA00005823"/>
    </source>
</evidence>
<evidence type="ECO:0000313" key="8">
    <source>
        <dbReference type="Proteomes" id="UP000597762"/>
    </source>
</evidence>
<evidence type="ECO:0000313" key="7">
    <source>
        <dbReference type="EMBL" id="CAE1255454.1"/>
    </source>
</evidence>
<dbReference type="PROSITE" id="PS51258">
    <property type="entry name" value="MHD1"/>
    <property type="match status" value="1"/>
</dbReference>
<dbReference type="Gene3D" id="2.60.40.150">
    <property type="entry name" value="C2 domain"/>
    <property type="match status" value="1"/>
</dbReference>
<comment type="caution">
    <text evidence="7">The sequence shown here is derived from an EMBL/GenBank/DDBJ whole genome shotgun (WGS) entry which is preliminary data.</text>
</comment>
<dbReference type="Gene3D" id="1.10.357.50">
    <property type="match status" value="1"/>
</dbReference>
<comment type="subcellular location">
    <subcellularLocation>
        <location evidence="1">Late endosome</location>
    </subcellularLocation>
</comment>
<feature type="domain" description="MHD1" evidence="6">
    <location>
        <begin position="481"/>
        <end position="604"/>
    </location>
</feature>
<dbReference type="AlphaFoldDB" id="A0A812C1J0"/>
<proteinExistence type="inferred from homology"/>
<dbReference type="GO" id="GO:0005770">
    <property type="term" value="C:late endosome"/>
    <property type="evidence" value="ECO:0007669"/>
    <property type="project" value="UniProtKB-SubCell"/>
</dbReference>
<dbReference type="SUPFAM" id="SSF49562">
    <property type="entry name" value="C2 domain (Calcium/lipid-binding domain, CaLB)"/>
    <property type="match status" value="1"/>
</dbReference>
<feature type="transmembrane region" description="Helical" evidence="4">
    <location>
        <begin position="269"/>
        <end position="289"/>
    </location>
</feature>
<dbReference type="Pfam" id="PF00168">
    <property type="entry name" value="C2"/>
    <property type="match status" value="1"/>
</dbReference>
<keyword evidence="4" id="KW-0472">Membrane</keyword>
<dbReference type="GO" id="GO:0099503">
    <property type="term" value="C:secretory vesicle"/>
    <property type="evidence" value="ECO:0007669"/>
    <property type="project" value="TreeGrafter"/>
</dbReference>
<keyword evidence="4" id="KW-1133">Transmembrane helix</keyword>
<keyword evidence="3" id="KW-0268">Exocytosis</keyword>
<sequence>MQPPAGQVMEEIASRMPLTDAEITMFRSEATDYIRSMIPKIKTGPAFYPLEAENFRNFRTNMGWLEQQELEAYWRRLKLQACKRWLEQQGWRPTEKTGAAGLLEKTGAAGLQEMAGAAGAGGLLEKTGAAGLQEMAGAAGAGGLLEKTGAAGLQEILLLSTFQFLHSICQFPSFDISVTVPSIFLSISFFQYLSLSLQYFYHFPSFDISVTVPSIFLSISFFQYLSLSLQYFYHFPSFDISVTVPSIFLSISFFQYLSLSLQYFYHFPSFDISVTVPSIFLSISFFQYLSLSLQYFYHFPSFDISVTVPSIFLSISFFQYLSLSLQYFYHFLSFDISVTVPSIFLSVSIMTEILELDLWEENPPIKEQLLNMILKQLKHDATKWLQENVDTISSDGVLDNILDEITKLSNVLNLVVTHCTPVNVISTFFAIFGVNYYQKISVFVDSKISMKSKELMLEMNRYQLRYYKFPENITNSSKVSLSLYTTLRKLYNILKCNLNERELFLVTLGGYQSWFQETLMYWLTTFKVECQNRLTKALEIDKDIVLVTSLLKFSNSSVDVLSCFSSITMEWREIDFADPDTAVMGVTKITDFICDCVKLYADKIHMTLKNNGYYDEQENHFDITDQLCITLNNIEHVTAYLKNLEHELEWEKVANAMSTAHESEEIRQQVLTTLHRLTRNCCSDINLKSRMLIAEIVDRMKIDLNKKMEILNNNWKALSSSVDLKNYLQSNMDTLKRRLHQSVYPLFIEELWGMVITLLQEKVGTGQEAEYYQTLHKHVRNLRAFFLSHLDPHTDLQTEASKKLEEWLSVNSKATEELMLKYFAELNQNKRTPEIDYGHIAVKVAFLLETRGYVTIFVKVISGTDLPGLDSTGLSDPYVIVAMQPRCLFKELKPKRTKTVPQNLNPVFNASFQFNNIPQECLTTPGATIHLLVYDQDKLLRDDFAGEATIALSSIPQLNDGSCTTFDKTPTTILALRRPQMTSRALQVLQYRIDRDNIAKDFVQERLRVIENQRPRTDRAIVQRPLTLIHALKTLF</sequence>
<comment type="similarity">
    <text evidence="2">Belongs to the unc-13 family.</text>
</comment>
<dbReference type="GO" id="GO:0006887">
    <property type="term" value="P:exocytosis"/>
    <property type="evidence" value="ECO:0007669"/>
    <property type="project" value="UniProtKB-KW"/>
</dbReference>
<gene>
    <name evidence="7" type="ORF">SPHA_29609</name>
</gene>
<evidence type="ECO:0000256" key="1">
    <source>
        <dbReference type="ARBA" id="ARBA00004603"/>
    </source>
</evidence>
<evidence type="ECO:0000256" key="4">
    <source>
        <dbReference type="SAM" id="Phobius"/>
    </source>
</evidence>
<dbReference type="InterPro" id="IPR014770">
    <property type="entry name" value="Munc13_1"/>
</dbReference>
<protein>
    <submittedName>
        <fullName evidence="7">BAIAP3</fullName>
    </submittedName>
</protein>
<keyword evidence="4" id="KW-0812">Transmembrane</keyword>
<dbReference type="SMART" id="SM00239">
    <property type="entry name" value="C2"/>
    <property type="match status" value="1"/>
</dbReference>
<dbReference type="InterPro" id="IPR000008">
    <property type="entry name" value="C2_dom"/>
</dbReference>
<evidence type="ECO:0000256" key="3">
    <source>
        <dbReference type="ARBA" id="ARBA00022483"/>
    </source>
</evidence>
<organism evidence="7 8">
    <name type="scientific">Acanthosepion pharaonis</name>
    <name type="common">Pharaoh cuttlefish</name>
    <name type="synonym">Sepia pharaonis</name>
    <dbReference type="NCBI Taxonomy" id="158019"/>
    <lineage>
        <taxon>Eukaryota</taxon>
        <taxon>Metazoa</taxon>
        <taxon>Spiralia</taxon>
        <taxon>Lophotrochozoa</taxon>
        <taxon>Mollusca</taxon>
        <taxon>Cephalopoda</taxon>
        <taxon>Coleoidea</taxon>
        <taxon>Decapodiformes</taxon>
        <taxon>Sepiida</taxon>
        <taxon>Sepiina</taxon>
        <taxon>Sepiidae</taxon>
        <taxon>Acanthosepion</taxon>
    </lineage>
</organism>
<dbReference type="PANTHER" id="PTHR45999:SF4">
    <property type="entry name" value="UNC-13-4A, ISOFORM B"/>
    <property type="match status" value="1"/>
</dbReference>
<feature type="transmembrane region" description="Helical" evidence="4">
    <location>
        <begin position="231"/>
        <end position="257"/>
    </location>
</feature>
<dbReference type="EMBL" id="CAHIKZ030001180">
    <property type="protein sequence ID" value="CAE1255454.1"/>
    <property type="molecule type" value="Genomic_DNA"/>
</dbReference>
<feature type="transmembrane region" description="Helical" evidence="4">
    <location>
        <begin position="206"/>
        <end position="225"/>
    </location>
</feature>
<feature type="domain" description="C2" evidence="5">
    <location>
        <begin position="836"/>
        <end position="966"/>
    </location>
</feature>
<evidence type="ECO:0000259" key="6">
    <source>
        <dbReference type="PROSITE" id="PS51258"/>
    </source>
</evidence>
<keyword evidence="8" id="KW-1185">Reference proteome</keyword>
<accession>A0A812C1J0</accession>
<feature type="transmembrane region" description="Helical" evidence="4">
    <location>
        <begin position="327"/>
        <end position="350"/>
    </location>
</feature>